<comment type="caution">
    <text evidence="1">The sequence shown here is derived from an EMBL/GenBank/DDBJ whole genome shotgun (WGS) entry which is preliminary data.</text>
</comment>
<name>A0ABM9PFN0_9FLAO</name>
<dbReference type="Proteomes" id="UP001497527">
    <property type="component" value="Unassembled WGS sequence"/>
</dbReference>
<accession>A0ABM9PFN0</accession>
<sequence>MKTLDFKICTSIEIILNAEITKGNKIVESSKGWPEKKSTLIILEKPFHEKYEIDNLEYRCLNDPHYWKEEYLDKSNSQTIACRF</sequence>
<organism evidence="1 2">
    <name type="scientific">Tenacibaculum polynesiense</name>
    <dbReference type="NCBI Taxonomy" id="3137857"/>
    <lineage>
        <taxon>Bacteria</taxon>
        <taxon>Pseudomonadati</taxon>
        <taxon>Bacteroidota</taxon>
        <taxon>Flavobacteriia</taxon>
        <taxon>Flavobacteriales</taxon>
        <taxon>Flavobacteriaceae</taxon>
        <taxon>Tenacibaculum</taxon>
    </lineage>
</organism>
<proteinExistence type="predicted"/>
<evidence type="ECO:0000313" key="2">
    <source>
        <dbReference type="Proteomes" id="UP001497527"/>
    </source>
</evidence>
<evidence type="ECO:0000313" key="1">
    <source>
        <dbReference type="EMBL" id="CAL2104429.1"/>
    </source>
</evidence>
<keyword evidence="2" id="KW-1185">Reference proteome</keyword>
<dbReference type="RefSeq" id="WP_348718770.1">
    <property type="nucleotide sequence ID" value="NZ_CAXJIO010000016.1"/>
</dbReference>
<protein>
    <submittedName>
        <fullName evidence="1">Uncharacterized protein</fullName>
    </submittedName>
</protein>
<reference evidence="1 2" key="1">
    <citation type="submission" date="2024-05" db="EMBL/GenBank/DDBJ databases">
        <authorList>
            <person name="Duchaud E."/>
        </authorList>
    </citation>
    <scope>NUCLEOTIDE SEQUENCE [LARGE SCALE GENOMIC DNA]</scope>
    <source>
        <strain evidence="1">Ena-SAMPLE-TAB-13-05-2024-13:56:06:370-140308</strain>
    </source>
</reference>
<dbReference type="EMBL" id="CAXJIO010000016">
    <property type="protein sequence ID" value="CAL2104429.1"/>
    <property type="molecule type" value="Genomic_DNA"/>
</dbReference>
<gene>
    <name evidence="1" type="ORF">T190423A01A_70122</name>
</gene>